<dbReference type="InterPro" id="IPR001375">
    <property type="entry name" value="Peptidase_S9_cat"/>
</dbReference>
<evidence type="ECO:0000313" key="10">
    <source>
        <dbReference type="EMBL" id="CAB3222365.1"/>
    </source>
</evidence>
<dbReference type="EC" id="3.4.19.1" evidence="5"/>
<reference evidence="10" key="1">
    <citation type="submission" date="2020-04" db="EMBL/GenBank/DDBJ databases">
        <authorList>
            <person name="Neveu A P."/>
        </authorList>
    </citation>
    <scope>NUCLEOTIDE SEQUENCE</scope>
    <source>
        <tissue evidence="10">Whole embryo</tissue>
    </source>
</reference>
<dbReference type="Pfam" id="PF19283">
    <property type="entry name" value="APEH_N"/>
    <property type="match status" value="1"/>
</dbReference>
<dbReference type="PANTHER" id="PTHR42776">
    <property type="entry name" value="SERINE PEPTIDASE S9 FAMILY MEMBER"/>
    <property type="match status" value="1"/>
</dbReference>
<dbReference type="InterPro" id="IPR029058">
    <property type="entry name" value="AB_hydrolase_fold"/>
</dbReference>
<sequence length="702" mass="77944">MSEYQNKCVSVYKNLANVATVENVIVTKEDDTSTLHWEAVWSQRDLDRNAKFSYKTTGFLDKLDMKVSKSPHSTEIIGEKIVRISNDKMKRAILREVKIKDVKTQFLEIWQGNRRISSTNLTSKEKHGDVYSNAAFCCLEWSHNDETLLYVAERKKPKTGSYFKETEKYDENVCRGKEYVYHEEWGEQLVGCSHPIVVLFDLKSKAITPLEECLPDDMCASEAIWCKNDKSIVVQGLKVTPLKLGLIYCQNRPSALYEFSIESKTCVALTDTESCVFSPRLTPDGSTVVYLSTKNFGPHQQCAKMMKINLESKTKKVIVDVVNEPSAKACLQFNGLYLGNIPRNCWLDNAIVLSSVCRSNIGVFKVNVETGEVFSLEVSASHQVLCVSDGLIFASCSSPNSLPALMVGYPSGDSVNWVALDNPNQQISLACDIEWKVIQHKPTLVNQNYPGLGFESILLQPNGQKKLKGLIVNPHGGPHITYVTGFDPFTVGFCKLGYAVLRVNYRGSLGFGQNSILSLPGNVGTQDVGDVQQAAVDACEILSIDKSDVYVHGGSHGGFLTLHLIGQFPNFYAGAAVRNPVTNIASMVGLTDIMDWCFCETGLSFVTKDPAQYNYRKMVEMSPINVVNKVKSPLLMMIGSADLRVPPQQGFEYSKFLKSHGGIVKVLKYDENNHPIAEVAAEADCFVNIALWFHNVGPHNSK</sequence>
<comment type="catalytic activity">
    <reaction evidence="1">
        <text>Cleavage of an N-acetyl or N-formyl amino acid from the N-terminus of a polypeptide.</text>
        <dbReference type="EC" id="3.4.19.1"/>
    </reaction>
</comment>
<dbReference type="GO" id="GO:0004252">
    <property type="term" value="F:serine-type endopeptidase activity"/>
    <property type="evidence" value="ECO:0007669"/>
    <property type="project" value="TreeGrafter"/>
</dbReference>
<comment type="similarity">
    <text evidence="3">Belongs to the peptidase S9C family.</text>
</comment>
<evidence type="ECO:0000259" key="8">
    <source>
        <dbReference type="Pfam" id="PF00326"/>
    </source>
</evidence>
<evidence type="ECO:0000259" key="9">
    <source>
        <dbReference type="Pfam" id="PF19283"/>
    </source>
</evidence>
<dbReference type="SUPFAM" id="SSF53474">
    <property type="entry name" value="alpha/beta-Hydrolases"/>
    <property type="match status" value="1"/>
</dbReference>
<dbReference type="FunFam" id="3.40.50.1820:FF:000583">
    <property type="entry name" value="Acylamino-acid-releasing enzyme"/>
    <property type="match status" value="1"/>
</dbReference>
<protein>
    <recommendedName>
        <fullName evidence="5">acylaminoacyl-peptidase</fullName>
        <ecNumber evidence="5">3.4.19.1</ecNumber>
    </recommendedName>
</protein>
<evidence type="ECO:0000256" key="3">
    <source>
        <dbReference type="ARBA" id="ARBA00010040"/>
    </source>
</evidence>
<evidence type="ECO:0000256" key="7">
    <source>
        <dbReference type="ARBA" id="ARBA00022801"/>
    </source>
</evidence>
<feature type="domain" description="Peptidase S9 prolyl oligopeptidase catalytic" evidence="8">
    <location>
        <begin position="493"/>
        <end position="694"/>
    </location>
</feature>
<accession>A0A6F9D610</accession>
<gene>
    <name evidence="10" type="primary">Apeh-001</name>
</gene>
<dbReference type="GO" id="GO:0006508">
    <property type="term" value="P:proteolysis"/>
    <property type="evidence" value="ECO:0007669"/>
    <property type="project" value="InterPro"/>
</dbReference>
<dbReference type="EMBL" id="LR782970">
    <property type="protein sequence ID" value="CAB3222365.1"/>
    <property type="molecule type" value="mRNA"/>
</dbReference>
<proteinExistence type="evidence at transcript level"/>
<dbReference type="Pfam" id="PF00326">
    <property type="entry name" value="Peptidase_S9"/>
    <property type="match status" value="1"/>
</dbReference>
<comment type="subunit">
    <text evidence="4">Homotetramer.</text>
</comment>
<keyword evidence="6" id="KW-0963">Cytoplasm</keyword>
<dbReference type="GO" id="GO:0008242">
    <property type="term" value="F:omega peptidase activity"/>
    <property type="evidence" value="ECO:0007669"/>
    <property type="project" value="UniProtKB-EC"/>
</dbReference>
<evidence type="ECO:0000256" key="1">
    <source>
        <dbReference type="ARBA" id="ARBA00000721"/>
    </source>
</evidence>
<evidence type="ECO:0000256" key="6">
    <source>
        <dbReference type="ARBA" id="ARBA00022490"/>
    </source>
</evidence>
<keyword evidence="7" id="KW-0378">Hydrolase</keyword>
<dbReference type="Gene3D" id="3.40.50.1820">
    <property type="entry name" value="alpha/beta hydrolase"/>
    <property type="match status" value="1"/>
</dbReference>
<feature type="domain" description="Acylamino-acid-releasing enzyme N-terminal" evidence="9">
    <location>
        <begin position="7"/>
        <end position="413"/>
    </location>
</feature>
<dbReference type="SUPFAM" id="SSF82171">
    <property type="entry name" value="DPP6 N-terminal domain-like"/>
    <property type="match status" value="1"/>
</dbReference>
<organism evidence="10">
    <name type="scientific">Phallusia mammillata</name>
    <dbReference type="NCBI Taxonomy" id="59560"/>
    <lineage>
        <taxon>Eukaryota</taxon>
        <taxon>Metazoa</taxon>
        <taxon>Chordata</taxon>
        <taxon>Tunicata</taxon>
        <taxon>Ascidiacea</taxon>
        <taxon>Phlebobranchia</taxon>
        <taxon>Ascidiidae</taxon>
        <taxon>Phallusia</taxon>
    </lineage>
</organism>
<evidence type="ECO:0000256" key="5">
    <source>
        <dbReference type="ARBA" id="ARBA00012917"/>
    </source>
</evidence>
<name>A0A6F9D610_9ASCI</name>
<comment type="subcellular location">
    <subcellularLocation>
        <location evidence="2">Cytoplasm</location>
    </subcellularLocation>
</comment>
<evidence type="ECO:0000256" key="2">
    <source>
        <dbReference type="ARBA" id="ARBA00004496"/>
    </source>
</evidence>
<evidence type="ECO:0000256" key="4">
    <source>
        <dbReference type="ARBA" id="ARBA00011881"/>
    </source>
</evidence>
<dbReference type="AlphaFoldDB" id="A0A6F9D610"/>
<dbReference type="GO" id="GO:0005737">
    <property type="term" value="C:cytoplasm"/>
    <property type="evidence" value="ECO:0007669"/>
    <property type="project" value="UniProtKB-SubCell"/>
</dbReference>
<dbReference type="PANTHER" id="PTHR42776:SF4">
    <property type="entry name" value="ACYLAMINO-ACID-RELEASING ENZYME"/>
    <property type="match status" value="1"/>
</dbReference>
<dbReference type="InterPro" id="IPR045550">
    <property type="entry name" value="AARE_N"/>
</dbReference>